<organism evidence="1 2">
    <name type="scientific">Collybia nuda</name>
    <dbReference type="NCBI Taxonomy" id="64659"/>
    <lineage>
        <taxon>Eukaryota</taxon>
        <taxon>Fungi</taxon>
        <taxon>Dikarya</taxon>
        <taxon>Basidiomycota</taxon>
        <taxon>Agaricomycotina</taxon>
        <taxon>Agaricomycetes</taxon>
        <taxon>Agaricomycetidae</taxon>
        <taxon>Agaricales</taxon>
        <taxon>Tricholomatineae</taxon>
        <taxon>Clitocybaceae</taxon>
        <taxon>Collybia</taxon>
    </lineage>
</organism>
<proteinExistence type="predicted"/>
<protein>
    <submittedName>
        <fullName evidence="1">Uncharacterized protein</fullName>
    </submittedName>
</protein>
<gene>
    <name evidence="1" type="ORF">BDZ94DRAFT_1180298</name>
</gene>
<sequence length="119" mass="13325">KAKYHLLPHLREDIIRFGPVVGLATEGFESFNAIFRYCLILSNSLAPSRDIAYQLAGQELLGHFLCGGWWVGTDGEWNRPGPGVRHFMAANPIIQTLYGWTSNEPVTPGKYQNMLVFAC</sequence>
<accession>A0A9P5XTS5</accession>
<dbReference type="OrthoDB" id="2506088at2759"/>
<dbReference type="EMBL" id="MU150804">
    <property type="protein sequence ID" value="KAF9455296.1"/>
    <property type="molecule type" value="Genomic_DNA"/>
</dbReference>
<evidence type="ECO:0000313" key="1">
    <source>
        <dbReference type="EMBL" id="KAF9455296.1"/>
    </source>
</evidence>
<dbReference type="Proteomes" id="UP000807353">
    <property type="component" value="Unassembled WGS sequence"/>
</dbReference>
<dbReference type="AlphaFoldDB" id="A0A9P5XTS5"/>
<comment type="caution">
    <text evidence="1">The sequence shown here is derived from an EMBL/GenBank/DDBJ whole genome shotgun (WGS) entry which is preliminary data.</text>
</comment>
<name>A0A9P5XTS5_9AGAR</name>
<evidence type="ECO:0000313" key="2">
    <source>
        <dbReference type="Proteomes" id="UP000807353"/>
    </source>
</evidence>
<feature type="non-terminal residue" evidence="1">
    <location>
        <position position="1"/>
    </location>
</feature>
<reference evidence="1" key="1">
    <citation type="submission" date="2020-11" db="EMBL/GenBank/DDBJ databases">
        <authorList>
            <consortium name="DOE Joint Genome Institute"/>
            <person name="Ahrendt S."/>
            <person name="Riley R."/>
            <person name="Andreopoulos W."/>
            <person name="Labutti K."/>
            <person name="Pangilinan J."/>
            <person name="Ruiz-Duenas F.J."/>
            <person name="Barrasa J.M."/>
            <person name="Sanchez-Garcia M."/>
            <person name="Camarero S."/>
            <person name="Miyauchi S."/>
            <person name="Serrano A."/>
            <person name="Linde D."/>
            <person name="Babiker R."/>
            <person name="Drula E."/>
            <person name="Ayuso-Fernandez I."/>
            <person name="Pacheco R."/>
            <person name="Padilla G."/>
            <person name="Ferreira P."/>
            <person name="Barriuso J."/>
            <person name="Kellner H."/>
            <person name="Castanera R."/>
            <person name="Alfaro M."/>
            <person name="Ramirez L."/>
            <person name="Pisabarro A.G."/>
            <person name="Kuo A."/>
            <person name="Tritt A."/>
            <person name="Lipzen A."/>
            <person name="He G."/>
            <person name="Yan M."/>
            <person name="Ng V."/>
            <person name="Cullen D."/>
            <person name="Martin F."/>
            <person name="Rosso M.-N."/>
            <person name="Henrissat B."/>
            <person name="Hibbett D."/>
            <person name="Martinez A.T."/>
            <person name="Grigoriev I.V."/>
        </authorList>
    </citation>
    <scope>NUCLEOTIDE SEQUENCE</scope>
    <source>
        <strain evidence="1">CBS 247.69</strain>
    </source>
</reference>
<keyword evidence="2" id="KW-1185">Reference proteome</keyword>